<dbReference type="InterPro" id="IPR036770">
    <property type="entry name" value="Ankyrin_rpt-contain_sf"/>
</dbReference>
<comment type="caution">
    <text evidence="3">The sequence shown here is derived from an EMBL/GenBank/DDBJ whole genome shotgun (WGS) entry which is preliminary data.</text>
</comment>
<proteinExistence type="predicted"/>
<feature type="compositionally biased region" description="Basic and acidic residues" evidence="2">
    <location>
        <begin position="1031"/>
        <end position="1041"/>
    </location>
</feature>
<feature type="region of interest" description="Disordered" evidence="2">
    <location>
        <begin position="1"/>
        <end position="114"/>
    </location>
</feature>
<dbReference type="SUPFAM" id="SSF48403">
    <property type="entry name" value="Ankyrin repeat"/>
    <property type="match status" value="1"/>
</dbReference>
<feature type="compositionally biased region" description="Acidic residues" evidence="2">
    <location>
        <begin position="594"/>
        <end position="606"/>
    </location>
</feature>
<feature type="compositionally biased region" description="Basic and acidic residues" evidence="2">
    <location>
        <begin position="626"/>
        <end position="677"/>
    </location>
</feature>
<dbReference type="Pfam" id="PF12796">
    <property type="entry name" value="Ank_2"/>
    <property type="match status" value="1"/>
</dbReference>
<sequence length="1966" mass="222106">MAKPGTDGGGTMVEKQTGKKSKDKISSFTKTPKLDRCELLETEMKPKSSMKRKLTFTLSPQRNEERDSDTDSDPGHSSETWGERFSPPCRIYADKDGPEKKKVKKETGSKKSTPVNILFGYPLSERKQMALLMQMTARDNSPDSTPNHPSQAAPVQKKISSSTTSRQKDKINKRNERGETALHMAAIRGDVKQVKELIRLGADVNVKDFAGWTPLHEACNLGHYDVAKVLIATGAEVNTQGLDDDTPLHDASSSGHKEIVRLLVQHGGNPFQANNRGERPVDVADSKEIEELLKGHVQLSNSDDRSSDSEGHTSADDNMEYSDTEKDSKKTHATNTSASTAGLDEYEFKDEEEEDLNNALKGRPRLKRESRQREKDSFEKNHFVDNQERSESPRTCKSKKQKISRIQYRSSVSSSDETSPERKSSSTCPLTIEVQKADVRTKKLNLTVEQKEKGKSNVNKNLSKNKENQELKEDRKENCKGLLPSTTVPGLETPEKTREEDSFKMSFSPKDEDSVHLFPLSSIKSPKHNHSDKQSGPLKKENLKLCMSSGDSPSQVDSVKHNNHPELYNSSESSGSKGLKHKEKSKYHHKDLSCDEEGEDLDDGEDALQKTDKEGKVIKKHKLKHQEKDKTKKENDNEKEKNRKDNDNEKDTNRKENETEKDKHRPRDTRKDSHRHLEFDRAFWKDNFFKSDENEDLLLEKNEVPESGSLQKGSDVPLVKEERTTKEKHSHSKDKKQKEELEKDKDFKKEKEELCREDKGKELKTAEETDCHISNWESIVSGVKDELEDNPISENKLQDQPEKGAREKTDKRLPGRERESEKLDKKHSDREKKQKAEYFGDKSELLNCIDKLKEREKVTSGCSHSPLEKNLRESEKSKPIFLTKKPEDYKKIKEKMDRKSEKEKQERVRCPTENRDKEKNSIDKKGKTSEKVAVADQGKLDRVKEKEKDNEKKKKDKIKDITSSNSNLKTFLTEKRISVCENSKTPLDKTKHKEDILKPLEKDKRTRDKNADRHRDGHKDKSQQTKTSKIKMNEAEADGAKSKSSPAPKDARPKEKRLVNDDLMQTSFERMLSQKDQEIEQWHRKHKEKIKQKERERMKHQPVAELSKLKNKDRVKNSPSELCLTKDHLRSKSSDVCEAHSQEKVSKEATSTRSVSLDTKSAAFVGKAESDRSGLMCRSVSVVSVASSEGSCQTAVLTQRPLAEYDSSFVQESLDSQLCTIQSSLAVHENECDGFLDGVPQKGTSLSNKQETPCSTEDEDDKLISTDGRPESSAESCGTPGLLLPSLSICTADTPRDTGDEGTHLSPHVHLDVSLVSEPGSQDSDKNEGERVSMSQADTSLQPATETKENSVADLLLEGDVQGPQGEDSRTKPSVEKSPSEHIIMETKESLPVDTKGICSFPLSQQQDSSNGKVSDCCGEHQDVCTNLSVDLLQRPESDSAQKENPSLLEDSPCCADRQLEDRTIEKQYIDLSRRTRIHCESSTSLSTASFNTRTHGMVNNIENSSLNEPEDAQENMETDSVVPKDTKQRLMNESMGAGNLQSDNNEFADSTLSAVMVSCQGAKHQPEENTLYEAQESKERSGSLEIPENMCLPIGTSPQVCTITEVKPETCEDMTAFVAAPDKKFQQLQQDTFDSSPNSLQGDFPTEHSNVPSGSSSPQPGEGDSDSSGAKSKTRLSEEDDIQLPHPRKRKMHRVPHSIPSGPTVLHPKERTQQSLAAIVDSLKLEEIEPYQTERANPYYEFLHIRRKIEEKRKVLCNVIPQAPQYYDEYVTFNGSYLLDGNPLGKLCIPTITPPPSLLEPLKEMFKQQEVVRMKLRLQHSIEREKLILSNEQEVLRVHYRAARTLANQALPFSACTVLLDAEVYNMPQDVQGDDCKTSVRDRFNARQFMSWLQDVDDKFDKLKTCLLMRQQHEAAALNAVQRLEWQLKLQELDPAAYKSISIFQIPEFYIPLVDVSDDFELAPV</sequence>
<feature type="compositionally biased region" description="Basic and acidic residues" evidence="2">
    <location>
        <begin position="718"/>
        <end position="727"/>
    </location>
</feature>
<feature type="region of interest" description="Disordered" evidence="2">
    <location>
        <begin position="1075"/>
        <end position="1125"/>
    </location>
</feature>
<feature type="compositionally biased region" description="Basic and acidic residues" evidence="2">
    <location>
        <begin position="493"/>
        <end position="515"/>
    </location>
</feature>
<feature type="compositionally biased region" description="Basic and acidic residues" evidence="2">
    <location>
        <begin position="367"/>
        <end position="394"/>
    </location>
</feature>
<feature type="region of interest" description="Disordered" evidence="2">
    <location>
        <begin position="1238"/>
        <end position="1280"/>
    </location>
</feature>
<feature type="region of interest" description="Disordered" evidence="2">
    <location>
        <begin position="782"/>
        <end position="837"/>
    </location>
</feature>
<accession>A0A9D3S3Q1</accession>
<feature type="region of interest" description="Disordered" evidence="2">
    <location>
        <begin position="699"/>
        <end position="768"/>
    </location>
</feature>
<dbReference type="Proteomes" id="UP001044222">
    <property type="component" value="Unassembled WGS sequence"/>
</dbReference>
<organism evidence="3 4">
    <name type="scientific">Anguilla anguilla</name>
    <name type="common">European freshwater eel</name>
    <name type="synonym">Muraena anguilla</name>
    <dbReference type="NCBI Taxonomy" id="7936"/>
    <lineage>
        <taxon>Eukaryota</taxon>
        <taxon>Metazoa</taxon>
        <taxon>Chordata</taxon>
        <taxon>Craniata</taxon>
        <taxon>Vertebrata</taxon>
        <taxon>Euteleostomi</taxon>
        <taxon>Actinopterygii</taxon>
        <taxon>Neopterygii</taxon>
        <taxon>Teleostei</taxon>
        <taxon>Anguilliformes</taxon>
        <taxon>Anguillidae</taxon>
        <taxon>Anguilla</taxon>
    </lineage>
</organism>
<feature type="compositionally biased region" description="Basic and acidic residues" evidence="2">
    <location>
        <begin position="529"/>
        <end position="543"/>
    </location>
</feature>
<feature type="compositionally biased region" description="Basic and acidic residues" evidence="2">
    <location>
        <begin position="1367"/>
        <end position="1380"/>
    </location>
</feature>
<feature type="region of interest" description="Disordered" evidence="2">
    <location>
        <begin position="137"/>
        <end position="178"/>
    </location>
</feature>
<dbReference type="EMBL" id="JAFIRN010000004">
    <property type="protein sequence ID" value="KAG5850991.1"/>
    <property type="molecule type" value="Genomic_DNA"/>
</dbReference>
<feature type="compositionally biased region" description="Basic and acidic residues" evidence="2">
    <location>
        <begin position="1107"/>
        <end position="1116"/>
    </location>
</feature>
<feature type="region of interest" description="Disordered" evidence="2">
    <location>
        <begin position="1633"/>
        <end position="1708"/>
    </location>
</feature>
<feature type="compositionally biased region" description="Basic and acidic residues" evidence="2">
    <location>
        <begin position="166"/>
        <end position="178"/>
    </location>
</feature>
<feature type="compositionally biased region" description="Basic and acidic residues" evidence="2">
    <location>
        <begin position="92"/>
        <end position="109"/>
    </location>
</feature>
<feature type="compositionally biased region" description="Gly residues" evidence="2">
    <location>
        <begin position="1"/>
        <end position="11"/>
    </location>
</feature>
<protein>
    <recommendedName>
        <fullName evidence="5">Ankyrin repeat domain-containing protein 12</fullName>
    </recommendedName>
</protein>
<dbReference type="GO" id="GO:0005654">
    <property type="term" value="C:nucleoplasm"/>
    <property type="evidence" value="ECO:0007669"/>
    <property type="project" value="TreeGrafter"/>
</dbReference>
<keyword evidence="4" id="KW-1185">Reference proteome</keyword>
<feature type="compositionally biased region" description="Basic and acidic residues" evidence="2">
    <location>
        <begin position="607"/>
        <end position="617"/>
    </location>
</feature>
<dbReference type="Pfam" id="PF00023">
    <property type="entry name" value="Ank"/>
    <property type="match status" value="1"/>
</dbReference>
<dbReference type="PROSITE" id="PS50088">
    <property type="entry name" value="ANK_REPEAT"/>
    <property type="match status" value="3"/>
</dbReference>
<feature type="compositionally biased region" description="Polar residues" evidence="2">
    <location>
        <begin position="1633"/>
        <end position="1652"/>
    </location>
</feature>
<feature type="compositionally biased region" description="Basic and acidic residues" evidence="2">
    <location>
        <begin position="1262"/>
        <end position="1272"/>
    </location>
</feature>
<feature type="region of interest" description="Disordered" evidence="2">
    <location>
        <begin position="856"/>
        <end position="1060"/>
    </location>
</feature>
<reference evidence="3" key="1">
    <citation type="submission" date="2021-01" db="EMBL/GenBank/DDBJ databases">
        <title>A chromosome-scale assembly of European eel, Anguilla anguilla.</title>
        <authorList>
            <person name="Henkel C."/>
            <person name="Jong-Raadsen S.A."/>
            <person name="Dufour S."/>
            <person name="Weltzien F.-A."/>
            <person name="Palstra A.P."/>
            <person name="Pelster B."/>
            <person name="Spaink H.P."/>
            <person name="Van Den Thillart G.E."/>
            <person name="Jansen H."/>
            <person name="Zahm M."/>
            <person name="Klopp C."/>
            <person name="Cedric C."/>
            <person name="Louis A."/>
            <person name="Berthelot C."/>
            <person name="Parey E."/>
            <person name="Roest Crollius H."/>
            <person name="Montfort J."/>
            <person name="Robinson-Rechavi M."/>
            <person name="Bucao C."/>
            <person name="Bouchez O."/>
            <person name="Gislard M."/>
            <person name="Lluch J."/>
            <person name="Milhes M."/>
            <person name="Lampietro C."/>
            <person name="Lopez Roques C."/>
            <person name="Donnadieu C."/>
            <person name="Braasch I."/>
            <person name="Desvignes T."/>
            <person name="Postlethwait J."/>
            <person name="Bobe J."/>
            <person name="Guiguen Y."/>
            <person name="Dirks R."/>
        </authorList>
    </citation>
    <scope>NUCLEOTIDE SEQUENCE</scope>
    <source>
        <strain evidence="3">Tag_6206</strain>
        <tissue evidence="3">Liver</tissue>
    </source>
</reference>
<evidence type="ECO:0008006" key="5">
    <source>
        <dbReference type="Google" id="ProtNLM"/>
    </source>
</evidence>
<feature type="compositionally biased region" description="Low complexity" evidence="2">
    <location>
        <begin position="1653"/>
        <end position="1670"/>
    </location>
</feature>
<feature type="compositionally biased region" description="Polar residues" evidence="2">
    <location>
        <begin position="1333"/>
        <end position="1345"/>
    </location>
</feature>
<feature type="repeat" description="ANK" evidence="1">
    <location>
        <begin position="243"/>
        <end position="275"/>
    </location>
</feature>
<feature type="compositionally biased region" description="Polar residues" evidence="2">
    <location>
        <begin position="137"/>
        <end position="150"/>
    </location>
</feature>
<feature type="repeat" description="ANK" evidence="1">
    <location>
        <begin position="210"/>
        <end position="242"/>
    </location>
</feature>
<dbReference type="PANTHER" id="PTHR24149">
    <property type="entry name" value="ANKYRIN REPEAT DOMAIN-CONTAINING PROTEIN 12"/>
    <property type="match status" value="1"/>
</dbReference>
<keyword evidence="1" id="KW-0040">ANK repeat</keyword>
<name>A0A9D3S3Q1_ANGAN</name>
<evidence type="ECO:0000256" key="1">
    <source>
        <dbReference type="PROSITE-ProRule" id="PRU00023"/>
    </source>
</evidence>
<evidence type="ECO:0000313" key="3">
    <source>
        <dbReference type="EMBL" id="KAG5850991.1"/>
    </source>
</evidence>
<feature type="compositionally biased region" description="Basic residues" evidence="2">
    <location>
        <begin position="1687"/>
        <end position="1697"/>
    </location>
</feature>
<dbReference type="InterPro" id="IPR053210">
    <property type="entry name" value="ANKRD12"/>
</dbReference>
<evidence type="ECO:0000256" key="2">
    <source>
        <dbReference type="SAM" id="MobiDB-lite"/>
    </source>
</evidence>
<feature type="compositionally biased region" description="Basic and acidic residues" evidence="2">
    <location>
        <begin position="986"/>
        <end position="1023"/>
    </location>
</feature>
<feature type="compositionally biased region" description="Basic and acidic residues" evidence="2">
    <location>
        <begin position="1049"/>
        <end position="1060"/>
    </location>
</feature>
<evidence type="ECO:0000313" key="4">
    <source>
        <dbReference type="Proteomes" id="UP001044222"/>
    </source>
</evidence>
<feature type="compositionally biased region" description="Basic and acidic residues" evidence="2">
    <location>
        <begin position="796"/>
        <end position="837"/>
    </location>
</feature>
<dbReference type="SMART" id="SM00248">
    <property type="entry name" value="ANK"/>
    <property type="match status" value="3"/>
</dbReference>
<feature type="compositionally biased region" description="Basic and acidic residues" evidence="2">
    <location>
        <begin position="938"/>
        <end position="960"/>
    </location>
</feature>
<feature type="compositionally biased region" description="Polar residues" evidence="2">
    <location>
        <begin position="1242"/>
        <end position="1255"/>
    </location>
</feature>
<feature type="compositionally biased region" description="Basic residues" evidence="2">
    <location>
        <begin position="578"/>
        <end position="589"/>
    </location>
</feature>
<dbReference type="InterPro" id="IPR002110">
    <property type="entry name" value="Ankyrin_rpt"/>
</dbReference>
<feature type="compositionally biased region" description="Acidic residues" evidence="2">
    <location>
        <begin position="344"/>
        <end position="356"/>
    </location>
</feature>
<dbReference type="PANTHER" id="PTHR24149:SF14">
    <property type="entry name" value="ANKYRIN REPEAT DOMAIN 12"/>
    <property type="match status" value="1"/>
</dbReference>
<feature type="repeat" description="ANK" evidence="1">
    <location>
        <begin position="177"/>
        <end position="209"/>
    </location>
</feature>
<feature type="region of interest" description="Disordered" evidence="2">
    <location>
        <begin position="295"/>
        <end position="677"/>
    </location>
</feature>
<feature type="compositionally biased region" description="Basic and acidic residues" evidence="2">
    <location>
        <begin position="302"/>
        <end position="315"/>
    </location>
</feature>
<feature type="compositionally biased region" description="Basic and acidic residues" evidence="2">
    <location>
        <begin position="736"/>
        <end position="768"/>
    </location>
</feature>
<feature type="compositionally biased region" description="Basic and acidic residues" evidence="2">
    <location>
        <begin position="464"/>
        <end position="479"/>
    </location>
</feature>
<dbReference type="PROSITE" id="PS50297">
    <property type="entry name" value="ANK_REP_REGION"/>
    <property type="match status" value="3"/>
</dbReference>
<feature type="compositionally biased region" description="Basic and acidic residues" evidence="2">
    <location>
        <begin position="32"/>
        <end position="46"/>
    </location>
</feature>
<feature type="region of interest" description="Disordered" evidence="2">
    <location>
        <begin position="1360"/>
        <end position="1380"/>
    </location>
</feature>
<feature type="compositionally biased region" description="Basic and acidic residues" evidence="2">
    <location>
        <begin position="866"/>
        <end position="930"/>
    </location>
</feature>
<gene>
    <name evidence="3" type="ORF">ANANG_G00088240</name>
</gene>
<feature type="region of interest" description="Disordered" evidence="2">
    <location>
        <begin position="1316"/>
        <end position="1348"/>
    </location>
</feature>
<dbReference type="Gene3D" id="1.25.40.20">
    <property type="entry name" value="Ankyrin repeat-containing domain"/>
    <property type="match status" value="1"/>
</dbReference>